<proteinExistence type="predicted"/>
<dbReference type="EMBL" id="MLAK01000585">
    <property type="protein sequence ID" value="OHT11545.1"/>
    <property type="molecule type" value="Genomic_DNA"/>
</dbReference>
<dbReference type="InterPro" id="IPR015915">
    <property type="entry name" value="Kelch-typ_b-propeller"/>
</dbReference>
<dbReference type="PANTHER" id="PTHR46093">
    <property type="entry name" value="ACYL-COA-BINDING DOMAIN-CONTAINING PROTEIN 5"/>
    <property type="match status" value="1"/>
</dbReference>
<organism evidence="3 4">
    <name type="scientific">Tritrichomonas foetus</name>
    <dbReference type="NCBI Taxonomy" id="1144522"/>
    <lineage>
        <taxon>Eukaryota</taxon>
        <taxon>Metamonada</taxon>
        <taxon>Parabasalia</taxon>
        <taxon>Tritrichomonadida</taxon>
        <taxon>Tritrichomonadidae</taxon>
        <taxon>Tritrichomonas</taxon>
    </lineage>
</organism>
<gene>
    <name evidence="3" type="ORF">TRFO_18998</name>
</gene>
<dbReference type="AlphaFoldDB" id="A0A1J4KJS6"/>
<dbReference type="Pfam" id="PF24681">
    <property type="entry name" value="Kelch_KLHDC2_KLHL20_DRC7"/>
    <property type="match status" value="1"/>
</dbReference>
<name>A0A1J4KJS6_9EUKA</name>
<reference evidence="3" key="1">
    <citation type="submission" date="2016-10" db="EMBL/GenBank/DDBJ databases">
        <authorList>
            <person name="Benchimol M."/>
            <person name="Almeida L.G."/>
            <person name="Vasconcelos A.T."/>
            <person name="Perreira-Neves A."/>
            <person name="Rosa I.A."/>
            <person name="Tasca T."/>
            <person name="Bogo M.R."/>
            <person name="de Souza W."/>
        </authorList>
    </citation>
    <scope>NUCLEOTIDE SEQUENCE [LARGE SCALE GENOMIC DNA]</scope>
    <source>
        <strain evidence="3">K</strain>
    </source>
</reference>
<dbReference type="GeneID" id="94835212"/>
<dbReference type="OrthoDB" id="10251809at2759"/>
<keyword evidence="2" id="KW-0677">Repeat</keyword>
<sequence>MPFHKLFKNDYLRSSIKKGFQRQMLYKLNSKYLNSICLLKLLLTNFISKMSYCPSFSPLRQDFLPGVSSIPDGRRINCARSITPNSMAPDFLDSSSSTLPFSSLWSVVPVTGDSPVPKSGQTVVFWADDHSILTCYGRSKEDTFSDEFWKFSLTDQKWEKLPVKDVTPRAACGSALVDSKLWFYGGITSFSFVRDLHYVDLETFEVVYPVTTGDLPPPCALPLVAYYYPYLIVWAGTSGSNLSSFHVLNTEELHWRKVETDFVGRQGACGAIINSTFYIFGASSPMSILTIDMETFEFKVYPTTGNEPPNCLDCLTTYAVGSTFMAFETIGVSSKTRLFVFDTDRFNWMSYSVPLSDLSEEEACTPKIVFYLPDERKLVALCEKAGKEAKKDGCEETEAVGPSQPLTELNIGRSIATLNQRLDFLSMLKSNNNTNSS</sequence>
<dbReference type="VEuPathDB" id="TrichDB:TRFO_18998"/>
<accession>A0A1J4KJS6</accession>
<keyword evidence="1" id="KW-0880">Kelch repeat</keyword>
<dbReference type="RefSeq" id="XP_068364681.1">
    <property type="nucleotide sequence ID" value="XM_068500508.1"/>
</dbReference>
<evidence type="ECO:0000313" key="3">
    <source>
        <dbReference type="EMBL" id="OHT11545.1"/>
    </source>
</evidence>
<keyword evidence="4" id="KW-1185">Reference proteome</keyword>
<dbReference type="SUPFAM" id="SSF117281">
    <property type="entry name" value="Kelch motif"/>
    <property type="match status" value="1"/>
</dbReference>
<dbReference type="Gene3D" id="2.120.10.80">
    <property type="entry name" value="Kelch-type beta propeller"/>
    <property type="match status" value="1"/>
</dbReference>
<protein>
    <submittedName>
        <fullName evidence="3">Kelch motif family protein</fullName>
    </submittedName>
</protein>
<comment type="caution">
    <text evidence="3">The sequence shown here is derived from an EMBL/GenBank/DDBJ whole genome shotgun (WGS) entry which is preliminary data.</text>
</comment>
<dbReference type="PANTHER" id="PTHR46093:SF3">
    <property type="entry name" value="ACYL-COA-BINDING DOMAIN-CONTAINING PROTEIN 4"/>
    <property type="match status" value="1"/>
</dbReference>
<evidence type="ECO:0000256" key="1">
    <source>
        <dbReference type="ARBA" id="ARBA00022441"/>
    </source>
</evidence>
<evidence type="ECO:0000256" key="2">
    <source>
        <dbReference type="ARBA" id="ARBA00022737"/>
    </source>
</evidence>
<dbReference type="Proteomes" id="UP000179807">
    <property type="component" value="Unassembled WGS sequence"/>
</dbReference>
<evidence type="ECO:0000313" key="4">
    <source>
        <dbReference type="Proteomes" id="UP000179807"/>
    </source>
</evidence>